<gene>
    <name evidence="2" type="primary">SNF1</name>
    <name evidence="2" type="ORF">AK812_SmicGene45373</name>
</gene>
<name>A0A1Q9BW73_SYMMI</name>
<dbReference type="InterPro" id="IPR008271">
    <property type="entry name" value="Ser/Thr_kinase_AS"/>
</dbReference>
<protein>
    <submittedName>
        <fullName evidence="2">Carbon catabolite-derepressing protein kinase</fullName>
    </submittedName>
</protein>
<evidence type="ECO:0000313" key="3">
    <source>
        <dbReference type="Proteomes" id="UP000186817"/>
    </source>
</evidence>
<dbReference type="GO" id="GO:0005524">
    <property type="term" value="F:ATP binding"/>
    <property type="evidence" value="ECO:0007669"/>
    <property type="project" value="InterPro"/>
</dbReference>
<evidence type="ECO:0000313" key="2">
    <source>
        <dbReference type="EMBL" id="OLP74931.1"/>
    </source>
</evidence>
<dbReference type="PANTHER" id="PTHR24347">
    <property type="entry name" value="SERINE/THREONINE-PROTEIN KINASE"/>
    <property type="match status" value="1"/>
</dbReference>
<comment type="caution">
    <text evidence="2">The sequence shown here is derived from an EMBL/GenBank/DDBJ whole genome shotgun (WGS) entry which is preliminary data.</text>
</comment>
<dbReference type="InterPro" id="IPR011009">
    <property type="entry name" value="Kinase-like_dom_sf"/>
</dbReference>
<organism evidence="2 3">
    <name type="scientific">Symbiodinium microadriaticum</name>
    <name type="common">Dinoflagellate</name>
    <name type="synonym">Zooxanthella microadriatica</name>
    <dbReference type="NCBI Taxonomy" id="2951"/>
    <lineage>
        <taxon>Eukaryota</taxon>
        <taxon>Sar</taxon>
        <taxon>Alveolata</taxon>
        <taxon>Dinophyceae</taxon>
        <taxon>Suessiales</taxon>
        <taxon>Symbiodiniaceae</taxon>
        <taxon>Symbiodinium</taxon>
    </lineage>
</organism>
<dbReference type="PROSITE" id="PS00108">
    <property type="entry name" value="PROTEIN_KINASE_ST"/>
    <property type="match status" value="1"/>
</dbReference>
<dbReference type="OrthoDB" id="417221at2759"/>
<evidence type="ECO:0000259" key="1">
    <source>
        <dbReference type="PROSITE" id="PS50011"/>
    </source>
</evidence>
<dbReference type="EMBL" id="LSRX01003010">
    <property type="protein sequence ID" value="OLP74931.1"/>
    <property type="molecule type" value="Genomic_DNA"/>
</dbReference>
<keyword evidence="2" id="KW-0808">Transferase</keyword>
<sequence length="80" mass="9064">MLASESGHLEVVRLLFNYVVERGQLTEHEAARVMRQIASALEYCHEQGVVHRDIKPENILVVAEEDDEFTVTCLATAREP</sequence>
<dbReference type="InterPro" id="IPR000719">
    <property type="entry name" value="Prot_kinase_dom"/>
</dbReference>
<accession>A0A1Q9BW73</accession>
<dbReference type="GO" id="GO:0004672">
    <property type="term" value="F:protein kinase activity"/>
    <property type="evidence" value="ECO:0007669"/>
    <property type="project" value="InterPro"/>
</dbReference>
<dbReference type="Pfam" id="PF00069">
    <property type="entry name" value="Pkinase"/>
    <property type="match status" value="1"/>
</dbReference>
<proteinExistence type="predicted"/>
<reference evidence="2 3" key="1">
    <citation type="submission" date="2016-02" db="EMBL/GenBank/DDBJ databases">
        <title>Genome analysis of coral dinoflagellate symbionts highlights evolutionary adaptations to a symbiotic lifestyle.</title>
        <authorList>
            <person name="Aranda M."/>
            <person name="Li Y."/>
            <person name="Liew Y.J."/>
            <person name="Baumgarten S."/>
            <person name="Simakov O."/>
            <person name="Wilson M."/>
            <person name="Piel J."/>
            <person name="Ashoor H."/>
            <person name="Bougouffa S."/>
            <person name="Bajic V.B."/>
            <person name="Ryu T."/>
            <person name="Ravasi T."/>
            <person name="Bayer T."/>
            <person name="Micklem G."/>
            <person name="Kim H."/>
            <person name="Bhak J."/>
            <person name="Lajeunesse T.C."/>
            <person name="Voolstra C.R."/>
        </authorList>
    </citation>
    <scope>NUCLEOTIDE SEQUENCE [LARGE SCALE GENOMIC DNA]</scope>
    <source>
        <strain evidence="2 3">CCMP2467</strain>
    </source>
</reference>
<dbReference type="Gene3D" id="1.10.510.10">
    <property type="entry name" value="Transferase(Phosphotransferase) domain 1"/>
    <property type="match status" value="1"/>
</dbReference>
<dbReference type="Proteomes" id="UP000186817">
    <property type="component" value="Unassembled WGS sequence"/>
</dbReference>
<feature type="domain" description="Protein kinase" evidence="1">
    <location>
        <begin position="1"/>
        <end position="80"/>
    </location>
</feature>
<keyword evidence="3" id="KW-1185">Reference proteome</keyword>
<dbReference type="PROSITE" id="PS50011">
    <property type="entry name" value="PROTEIN_KINASE_DOM"/>
    <property type="match status" value="1"/>
</dbReference>
<dbReference type="AlphaFoldDB" id="A0A1Q9BW73"/>
<keyword evidence="2" id="KW-0418">Kinase</keyword>
<dbReference type="SUPFAM" id="SSF56112">
    <property type="entry name" value="Protein kinase-like (PK-like)"/>
    <property type="match status" value="1"/>
</dbReference>